<feature type="binding site" evidence="8">
    <location>
        <position position="119"/>
    </location>
    <ligand>
        <name>Mg(2+)</name>
        <dbReference type="ChEBI" id="CHEBI:18420"/>
    </ligand>
</feature>
<dbReference type="PANTHER" id="PTHR19136">
    <property type="entry name" value="MOLYBDENUM COFACTOR GUANYLYLTRANSFERASE"/>
    <property type="match status" value="1"/>
</dbReference>
<feature type="binding site" evidence="8">
    <location>
        <position position="29"/>
    </location>
    <ligand>
        <name>GTP</name>
        <dbReference type="ChEBI" id="CHEBI:37565"/>
    </ligand>
</feature>
<feature type="binding site" evidence="8">
    <location>
        <position position="86"/>
    </location>
    <ligand>
        <name>GTP</name>
        <dbReference type="ChEBI" id="CHEBI:37565"/>
    </ligand>
</feature>
<dbReference type="SUPFAM" id="SSF53448">
    <property type="entry name" value="Nucleotide-diphospho-sugar transferases"/>
    <property type="match status" value="1"/>
</dbReference>
<keyword evidence="4 8" id="KW-0547">Nucleotide-binding</keyword>
<dbReference type="STRING" id="717606.PaecuDRAFT_4159"/>
<dbReference type="AlphaFoldDB" id="E0IER8"/>
<proteinExistence type="inferred from homology"/>
<dbReference type="GO" id="GO:0061603">
    <property type="term" value="F:molybdenum cofactor guanylyltransferase activity"/>
    <property type="evidence" value="ECO:0007669"/>
    <property type="project" value="UniProtKB-EC"/>
</dbReference>
<reference evidence="10 11" key="1">
    <citation type="submission" date="2010-07" db="EMBL/GenBank/DDBJ databases">
        <title>The draft genome of Paenibacillus curdlanolyticus YK9.</title>
        <authorList>
            <consortium name="US DOE Joint Genome Institute (JGI-PGF)"/>
            <person name="Lucas S."/>
            <person name="Copeland A."/>
            <person name="Lapidus A."/>
            <person name="Cheng J.-F."/>
            <person name="Bruce D."/>
            <person name="Goodwin L."/>
            <person name="Pitluck S."/>
            <person name="Land M.L."/>
            <person name="Hauser L."/>
            <person name="Chang Y.-J."/>
            <person name="Jeffries C."/>
            <person name="Anderson I.J."/>
            <person name="Johnson E."/>
            <person name="Loganathan U."/>
            <person name="Mulhopadhyay B."/>
            <person name="Kyrpides N."/>
            <person name="Woyke T.J."/>
        </authorList>
    </citation>
    <scope>NUCLEOTIDE SEQUENCE [LARGE SCALE GENOMIC DNA]</scope>
    <source>
        <strain evidence="10 11">YK9</strain>
    </source>
</reference>
<dbReference type="OrthoDB" id="9788394at2"/>
<feature type="binding site" evidence="8">
    <location>
        <begin position="17"/>
        <end position="19"/>
    </location>
    <ligand>
        <name>GTP</name>
        <dbReference type="ChEBI" id="CHEBI:37565"/>
    </ligand>
</feature>
<comment type="subcellular location">
    <subcellularLocation>
        <location evidence="8">Cytoplasm</location>
    </subcellularLocation>
</comment>
<protein>
    <recommendedName>
        <fullName evidence="8">Probable molybdenum cofactor guanylyltransferase</fullName>
        <shortName evidence="8">MoCo guanylyltransferase</shortName>
        <ecNumber evidence="8">2.7.7.77</ecNumber>
    </recommendedName>
    <alternativeName>
        <fullName evidence="8">GTP:molybdopterin guanylyltransferase</fullName>
    </alternativeName>
    <alternativeName>
        <fullName evidence="8">Mo-MPT guanylyltransferase</fullName>
    </alternativeName>
    <alternativeName>
        <fullName evidence="8">Molybdopterin guanylyltransferase</fullName>
    </alternativeName>
    <alternativeName>
        <fullName evidence="8">Molybdopterin-guanine dinucleotide synthase</fullName>
        <shortName evidence="8">MGD synthase</shortName>
    </alternativeName>
</protein>
<dbReference type="RefSeq" id="WP_006040142.1">
    <property type="nucleotide sequence ID" value="NZ_AEDD01000012.1"/>
</dbReference>
<evidence type="ECO:0000313" key="11">
    <source>
        <dbReference type="Proteomes" id="UP000005387"/>
    </source>
</evidence>
<comment type="similarity">
    <text evidence="8">Belongs to the MobA family.</text>
</comment>
<keyword evidence="1 8" id="KW-0963">Cytoplasm</keyword>
<dbReference type="Gene3D" id="3.90.550.10">
    <property type="entry name" value="Spore Coat Polysaccharide Biosynthesis Protein SpsA, Chain A"/>
    <property type="match status" value="1"/>
</dbReference>
<dbReference type="GO" id="GO:0005525">
    <property type="term" value="F:GTP binding"/>
    <property type="evidence" value="ECO:0007669"/>
    <property type="project" value="UniProtKB-UniRule"/>
</dbReference>
<dbReference type="EMBL" id="AEDD01000012">
    <property type="protein sequence ID" value="EFM09156.1"/>
    <property type="molecule type" value="Genomic_DNA"/>
</dbReference>
<evidence type="ECO:0000256" key="8">
    <source>
        <dbReference type="HAMAP-Rule" id="MF_00316"/>
    </source>
</evidence>
<keyword evidence="2 8" id="KW-0808">Transferase</keyword>
<dbReference type="GO" id="GO:0006777">
    <property type="term" value="P:Mo-molybdopterin cofactor biosynthetic process"/>
    <property type="evidence" value="ECO:0007669"/>
    <property type="project" value="UniProtKB-KW"/>
</dbReference>
<keyword evidence="3 8" id="KW-0479">Metal-binding</keyword>
<comment type="cofactor">
    <cofactor evidence="8">
        <name>Mg(2+)</name>
        <dbReference type="ChEBI" id="CHEBI:18420"/>
    </cofactor>
</comment>
<dbReference type="InterPro" id="IPR013482">
    <property type="entry name" value="Molybde_CF_guanTrfase"/>
</dbReference>
<organism evidence="10 11">
    <name type="scientific">Paenibacillus curdlanolyticus YK9</name>
    <dbReference type="NCBI Taxonomy" id="717606"/>
    <lineage>
        <taxon>Bacteria</taxon>
        <taxon>Bacillati</taxon>
        <taxon>Bacillota</taxon>
        <taxon>Bacilli</taxon>
        <taxon>Bacillales</taxon>
        <taxon>Paenibacillaceae</taxon>
        <taxon>Paenibacillus</taxon>
    </lineage>
</organism>
<dbReference type="Proteomes" id="UP000005387">
    <property type="component" value="Unassembled WGS sequence"/>
</dbReference>
<keyword evidence="6 8" id="KW-0342">GTP-binding</keyword>
<feature type="domain" description="MobA-like NTP transferase" evidence="9">
    <location>
        <begin position="14"/>
        <end position="183"/>
    </location>
</feature>
<dbReference type="PANTHER" id="PTHR19136:SF81">
    <property type="entry name" value="MOLYBDENUM COFACTOR GUANYLYLTRANSFERASE"/>
    <property type="match status" value="1"/>
</dbReference>
<comment type="catalytic activity">
    <reaction evidence="8">
        <text>Mo-molybdopterin + GTP + H(+) = Mo-molybdopterin guanine dinucleotide + diphosphate</text>
        <dbReference type="Rhea" id="RHEA:34243"/>
        <dbReference type="ChEBI" id="CHEBI:15378"/>
        <dbReference type="ChEBI" id="CHEBI:33019"/>
        <dbReference type="ChEBI" id="CHEBI:37565"/>
        <dbReference type="ChEBI" id="CHEBI:71302"/>
        <dbReference type="ChEBI" id="CHEBI:71310"/>
        <dbReference type="EC" id="2.7.7.77"/>
    </reaction>
</comment>
<evidence type="ECO:0000256" key="4">
    <source>
        <dbReference type="ARBA" id="ARBA00022741"/>
    </source>
</evidence>
<dbReference type="CDD" id="cd02503">
    <property type="entry name" value="MobA"/>
    <property type="match status" value="1"/>
</dbReference>
<sequence length="216" mass="23087">MESRRGAASPLTEAIVLAGGRSTRMGQDKALLPVDGRPLLAKLSLELQALGMQVTIAAGSEERADAYREVLAASGIEIGQMRFVTDQYPDCGPMAGLHAALTAISQSGCHDYVFVIACDMPSLSTGYAARLASQTGFANAQGAAFIGASSQPFHALYHTRAIPILAALLSTERYRMMDLLEQLQSIIIEPQGASEEAAFMNVNTPGAYRYYLAREL</sequence>
<gene>
    <name evidence="8" type="primary">mobA</name>
    <name evidence="10" type="ORF">PaecuDRAFT_4159</name>
</gene>
<evidence type="ECO:0000256" key="1">
    <source>
        <dbReference type="ARBA" id="ARBA00022490"/>
    </source>
</evidence>
<evidence type="ECO:0000256" key="7">
    <source>
        <dbReference type="ARBA" id="ARBA00023150"/>
    </source>
</evidence>
<dbReference type="InterPro" id="IPR025877">
    <property type="entry name" value="MobA-like_NTP_Trfase"/>
</dbReference>
<name>E0IER8_9BACL</name>
<dbReference type="GO" id="GO:0005737">
    <property type="term" value="C:cytoplasm"/>
    <property type="evidence" value="ECO:0007669"/>
    <property type="project" value="UniProtKB-SubCell"/>
</dbReference>
<comment type="caution">
    <text evidence="8">Lacks conserved residue(s) required for the propagation of feature annotation.</text>
</comment>
<accession>E0IER8</accession>
<feature type="binding site" evidence="8">
    <location>
        <position position="119"/>
    </location>
    <ligand>
        <name>GTP</name>
        <dbReference type="ChEBI" id="CHEBI:37565"/>
    </ligand>
</feature>
<evidence type="ECO:0000313" key="10">
    <source>
        <dbReference type="EMBL" id="EFM09156.1"/>
    </source>
</evidence>
<comment type="domain">
    <text evidence="8">The N-terminal domain determines nucleotide recognition and specific binding, while the C-terminal domain determines the specific binding to the target protein.</text>
</comment>
<dbReference type="HAMAP" id="MF_00316">
    <property type="entry name" value="MobA"/>
    <property type="match status" value="1"/>
</dbReference>
<keyword evidence="7 8" id="KW-0501">Molybdenum cofactor biosynthesis</keyword>
<evidence type="ECO:0000256" key="5">
    <source>
        <dbReference type="ARBA" id="ARBA00022842"/>
    </source>
</evidence>
<evidence type="ECO:0000256" key="2">
    <source>
        <dbReference type="ARBA" id="ARBA00022679"/>
    </source>
</evidence>
<dbReference type="EC" id="2.7.7.77" evidence="8"/>
<comment type="function">
    <text evidence="8">Transfers a GMP moiety from GTP to Mo-molybdopterin (Mo-MPT) cofactor (Moco or molybdenum cofactor) to form Mo-molybdopterin guanine dinucleotide (Mo-MGD) cofactor.</text>
</comment>
<dbReference type="eggNOG" id="COG0746">
    <property type="taxonomic scope" value="Bacteria"/>
</dbReference>
<keyword evidence="11" id="KW-1185">Reference proteome</keyword>
<dbReference type="Pfam" id="PF12804">
    <property type="entry name" value="NTP_transf_3"/>
    <property type="match status" value="1"/>
</dbReference>
<evidence type="ECO:0000259" key="9">
    <source>
        <dbReference type="Pfam" id="PF12804"/>
    </source>
</evidence>
<dbReference type="GO" id="GO:0046872">
    <property type="term" value="F:metal ion binding"/>
    <property type="evidence" value="ECO:0007669"/>
    <property type="project" value="UniProtKB-KW"/>
</dbReference>
<evidence type="ECO:0000256" key="3">
    <source>
        <dbReference type="ARBA" id="ARBA00022723"/>
    </source>
</evidence>
<evidence type="ECO:0000256" key="6">
    <source>
        <dbReference type="ARBA" id="ARBA00023134"/>
    </source>
</evidence>
<dbReference type="InterPro" id="IPR029044">
    <property type="entry name" value="Nucleotide-diphossugar_trans"/>
</dbReference>
<keyword evidence="5 8" id="KW-0460">Magnesium</keyword>